<reference evidence="2 3" key="1">
    <citation type="journal article" date="2021" name="Genome Biol.">
        <title>AFLAP: assembly-free linkage analysis pipeline using k-mers from genome sequencing data.</title>
        <authorList>
            <person name="Fletcher K."/>
            <person name="Zhang L."/>
            <person name="Gil J."/>
            <person name="Han R."/>
            <person name="Cavanaugh K."/>
            <person name="Michelmore R."/>
        </authorList>
    </citation>
    <scope>NUCLEOTIDE SEQUENCE [LARGE SCALE GENOMIC DNA]</scope>
    <source>
        <strain evidence="2 3">SF5</strain>
    </source>
</reference>
<evidence type="ECO:0000313" key="2">
    <source>
        <dbReference type="EMBL" id="TDH74462.1"/>
    </source>
</evidence>
<keyword evidence="1" id="KW-1133">Transmembrane helix</keyword>
<proteinExistence type="predicted"/>
<evidence type="ECO:0000256" key="1">
    <source>
        <dbReference type="SAM" id="Phobius"/>
    </source>
</evidence>
<organism evidence="2 3">
    <name type="scientific">Bremia lactucae</name>
    <name type="common">Lettuce downy mildew</name>
    <dbReference type="NCBI Taxonomy" id="4779"/>
    <lineage>
        <taxon>Eukaryota</taxon>
        <taxon>Sar</taxon>
        <taxon>Stramenopiles</taxon>
        <taxon>Oomycota</taxon>
        <taxon>Peronosporomycetes</taxon>
        <taxon>Peronosporales</taxon>
        <taxon>Peronosporaceae</taxon>
        <taxon>Bremia</taxon>
    </lineage>
</organism>
<dbReference type="Proteomes" id="UP000294530">
    <property type="component" value="Unassembled WGS sequence"/>
</dbReference>
<sequence>MIPRPYQRTLVAVAILKSTWKLVHAQEIPLEDTIMIDEDEKNSAPALGGAGMLTSADSLVENRTADALVLVLATRSPTITSTPTQAVVSDEIETMSVSPNVMPTLNSNNATDLKEVATPAQATTPLNAEPNTADVRIKLPTQQPVDNITMPLLRKNDPAKMSDAAMNGAAEKPITGKMIQGSKAIALVAMIAICCIFLLLWRRKRRSSAASSLGALEYSKGSKLRYTQVPDKTPLSNCRVDDAEFCDVDEEDSFANDCSWDDWEGHSTQTQTSQLNPFASASRAPSLTPLRRAHMSACSSNLTQTLSSEVASAGEGQLLPVNVEFDSSIDSFEVLPAEVHVSPTSDRGDVTVSEKEGDSVDDLFSQFGMVPTFKTNAVVNASPADRSVTSAHLVDSGATPLSASSLPTAANASVMFAAEMDDDMNTEDEWGEDDEWVKGI</sequence>
<keyword evidence="1" id="KW-0812">Transmembrane</keyword>
<keyword evidence="3" id="KW-1185">Reference proteome</keyword>
<dbReference type="AlphaFoldDB" id="A0A976IM96"/>
<name>A0A976IM96_BRELC</name>
<dbReference type="RefSeq" id="XP_067823960.1">
    <property type="nucleotide sequence ID" value="XM_067961126.1"/>
</dbReference>
<accession>A0A976IM96</accession>
<dbReference type="EMBL" id="SHOA02000011">
    <property type="protein sequence ID" value="TDH74462.1"/>
    <property type="molecule type" value="Genomic_DNA"/>
</dbReference>
<comment type="caution">
    <text evidence="2">The sequence shown here is derived from an EMBL/GenBank/DDBJ whole genome shotgun (WGS) entry which is preliminary data.</text>
</comment>
<dbReference type="OrthoDB" id="168390at2759"/>
<protein>
    <submittedName>
        <fullName evidence="2">Uncharacterized protein</fullName>
    </submittedName>
</protein>
<evidence type="ECO:0000313" key="3">
    <source>
        <dbReference type="Proteomes" id="UP000294530"/>
    </source>
</evidence>
<dbReference type="GeneID" id="94346797"/>
<feature type="transmembrane region" description="Helical" evidence="1">
    <location>
        <begin position="184"/>
        <end position="201"/>
    </location>
</feature>
<keyword evidence="1" id="KW-0472">Membrane</keyword>
<dbReference type="KEGG" id="blac:94346797"/>
<gene>
    <name evidence="2" type="ORF">CCR75_003029</name>
</gene>